<feature type="region of interest" description="Disordered" evidence="1">
    <location>
        <begin position="525"/>
        <end position="545"/>
    </location>
</feature>
<feature type="region of interest" description="Disordered" evidence="1">
    <location>
        <begin position="830"/>
        <end position="893"/>
    </location>
</feature>
<gene>
    <name evidence="4" type="primary">CCDC66</name>
</gene>
<evidence type="ECO:0000313" key="3">
    <source>
        <dbReference type="Proteomes" id="UP001652642"/>
    </source>
</evidence>
<dbReference type="GO" id="GO:0008017">
    <property type="term" value="F:microtubule binding"/>
    <property type="evidence" value="ECO:0007669"/>
    <property type="project" value="TreeGrafter"/>
</dbReference>
<dbReference type="InterPro" id="IPR039183">
    <property type="entry name" value="CCD66"/>
</dbReference>
<accession>A0A6J0U4D4</accession>
<feature type="region of interest" description="Disordered" evidence="1">
    <location>
        <begin position="168"/>
        <end position="233"/>
    </location>
</feature>
<evidence type="ECO:0000259" key="2">
    <source>
        <dbReference type="Pfam" id="PF15236"/>
    </source>
</evidence>
<protein>
    <submittedName>
        <fullName evidence="4">Coiled-coil domain-containing protein 66 isoform X1</fullName>
    </submittedName>
</protein>
<evidence type="ECO:0000313" key="4">
    <source>
        <dbReference type="RefSeq" id="XP_020655606.2"/>
    </source>
</evidence>
<feature type="compositionally biased region" description="Basic and acidic residues" evidence="1">
    <location>
        <begin position="869"/>
        <end position="879"/>
    </location>
</feature>
<reference evidence="4" key="2">
    <citation type="submission" date="2025-08" db="UniProtKB">
        <authorList>
            <consortium name="RefSeq"/>
        </authorList>
    </citation>
    <scope>IDENTIFICATION</scope>
</reference>
<feature type="compositionally biased region" description="Basic and acidic residues" evidence="1">
    <location>
        <begin position="220"/>
        <end position="233"/>
    </location>
</feature>
<dbReference type="GeneID" id="110082424"/>
<feature type="compositionally biased region" description="Polar residues" evidence="1">
    <location>
        <begin position="183"/>
        <end position="198"/>
    </location>
</feature>
<reference evidence="3" key="1">
    <citation type="submission" date="2025-05" db="UniProtKB">
        <authorList>
            <consortium name="RefSeq"/>
        </authorList>
    </citation>
    <scope>NUCLEOTIDE SEQUENCE [LARGE SCALE GENOMIC DNA]</scope>
</reference>
<dbReference type="AlphaFoldDB" id="A0A6J0U4D4"/>
<dbReference type="GO" id="GO:0060271">
    <property type="term" value="P:cilium assembly"/>
    <property type="evidence" value="ECO:0007669"/>
    <property type="project" value="TreeGrafter"/>
</dbReference>
<dbReference type="GO" id="GO:0005929">
    <property type="term" value="C:cilium"/>
    <property type="evidence" value="ECO:0007669"/>
    <property type="project" value="TreeGrafter"/>
</dbReference>
<dbReference type="PANTHER" id="PTHR22736:SF2">
    <property type="entry name" value="COILED-COIL DOMAIN-CONTAINING PROTEIN 66"/>
    <property type="match status" value="1"/>
</dbReference>
<dbReference type="GO" id="GO:0005874">
    <property type="term" value="C:microtubule"/>
    <property type="evidence" value="ECO:0007669"/>
    <property type="project" value="TreeGrafter"/>
</dbReference>
<dbReference type="RefSeq" id="XP_020655606.2">
    <property type="nucleotide sequence ID" value="XM_020799947.2"/>
</dbReference>
<feature type="domain" description="CCDC66" evidence="2">
    <location>
        <begin position="466"/>
        <end position="613"/>
    </location>
</feature>
<proteinExistence type="predicted"/>
<feature type="compositionally biased region" description="Basic and acidic residues" evidence="1">
    <location>
        <begin position="742"/>
        <end position="752"/>
    </location>
</feature>
<dbReference type="Proteomes" id="UP001652642">
    <property type="component" value="Chromosome 2"/>
</dbReference>
<keyword evidence="3" id="KW-1185">Reference proteome</keyword>
<dbReference type="CTD" id="285331"/>
<dbReference type="InterPro" id="IPR040467">
    <property type="entry name" value="CCDC66_dom"/>
</dbReference>
<organism evidence="3 4">
    <name type="scientific">Pogona vitticeps</name>
    <name type="common">central bearded dragon</name>
    <dbReference type="NCBI Taxonomy" id="103695"/>
    <lineage>
        <taxon>Eukaryota</taxon>
        <taxon>Metazoa</taxon>
        <taxon>Chordata</taxon>
        <taxon>Craniata</taxon>
        <taxon>Vertebrata</taxon>
        <taxon>Euteleostomi</taxon>
        <taxon>Lepidosauria</taxon>
        <taxon>Squamata</taxon>
        <taxon>Bifurcata</taxon>
        <taxon>Unidentata</taxon>
        <taxon>Episquamata</taxon>
        <taxon>Toxicofera</taxon>
        <taxon>Iguania</taxon>
        <taxon>Acrodonta</taxon>
        <taxon>Agamidae</taxon>
        <taxon>Amphibolurinae</taxon>
        <taxon>Pogona</taxon>
    </lineage>
</organism>
<dbReference type="PANTHER" id="PTHR22736">
    <property type="entry name" value="COILED-COIL DOMAIN-CONTAINING PROTEIN 66"/>
    <property type="match status" value="1"/>
</dbReference>
<name>A0A6J0U4D4_9SAUR</name>
<evidence type="ECO:0000256" key="1">
    <source>
        <dbReference type="SAM" id="MobiDB-lite"/>
    </source>
</evidence>
<feature type="compositionally biased region" description="Basic and acidic residues" evidence="1">
    <location>
        <begin position="775"/>
        <end position="786"/>
    </location>
</feature>
<dbReference type="Pfam" id="PF15236">
    <property type="entry name" value="CCDC66"/>
    <property type="match status" value="1"/>
</dbReference>
<sequence>MNLGDGLKLETEILDGKPRLIVASYVSKSKPNVKMCNKNRILRPTARTKQNGHILKSVQTSCEKNECLTKYNTGSKLSVTKGSKTSETSACAKELTKEPCNRDYTLIVPKDSTATKPDNIRSSVKKPLMANKKFKKHPVSVEDLRDNLICLTQQQLEQILMAVKEGTRGVSQVQDEKNEETISKSAENNTPADQSSEENIMGLLQKAEVPSAPSESSIISDKKQGTSKHAEEKTITNLWKPADIFSTLGERERDKTLLELKKSQWKKELDEQVALKKKLKETYEKESKYQSWQKTDTIRSCSEKLQMTHQAKMAFSDALSTATEDRNICTSLTTEASEASSSVSSGQTGQFSSFSSPDLPAAIRTAFVLGEATPVEHPFSAVKREQQKKWLEELDKQREADKLRKIEEKCNLSKGEEHDHWTLHFDSFRNHANSFSQYPLNTTYKKHHEALHLSPEPQQQAVFTPTPTEGEMLGKSIGNCISEPSQKASFLRSMTALLDPAQIEERERRRQKQLEHQKAIMAQVEEKQKKKQLEEEQRKQEEQEEEYRLAKEQEVMKKQFEEDLLRQKQKEEMMILKTNELYQTMQRAQEQAQRLKQEQRIKELAEKGHDISKLQKNFGGGDTSYNTSYTDLNGFLDVTDHCSGINSNIAHPGSNTVLSPRKDTAVQTENASIDIHANSPIEQNGERRIDCVSPDTPVEYQVDFSSKKCKKEAQYLNKKISEKENIVSCNNLNEQSAQKQKLNRERNGKRPDWNINKPCKRYIPASEKYPRRMQKQREEKKARRQMELLQLVERNSPGNLGQKKGISPDRSPSPQLEDDIKNKEELSLKNNPFDQRSASPPVPAVKNRLQQQRKTPDFPAHDSNYGREISTDTEKHQSERPPPSAGIERPPSSHFVPYVRTNEVYYLDPDAPMTRPATHDPQYQQLTDAYHTPRQTFSSDNVRDPLFNPNIVRERQQAILKGLSELRQVLYWVEFIISFFLSVTILELQRYSTFISSHWV</sequence>
<feature type="region of interest" description="Disordered" evidence="1">
    <location>
        <begin position="736"/>
        <end position="817"/>
    </location>
</feature>